<accession>A0A3N4HWX3</accession>
<evidence type="ECO:0008006" key="3">
    <source>
        <dbReference type="Google" id="ProtNLM"/>
    </source>
</evidence>
<sequence length="278" mass="32104">MTRRPPRNARPMNNSQRERTLRALLPKKPVPAVPALPAEPLLHPAHRIRSPLDSTLEYSRRCFQQHIEWSLRYIREYNERRRLQAIRAHNERQVLTLHRVHRPIRKAQLSKDSDVPVSPLLRLPVKLRMEIYKRCEGAFTLLVLACTHPYFYVEINANPTIFTFTSGYVATRTFQRSLRIANIPVLGTEEVVGLFRQVFLELRKTATGRGALPVPCLSCFAMLSRWGYRYTGATRARGKCCAWGGTTLPITERWADWERWDYAETAAGRFAGTSGFLM</sequence>
<organism evidence="1 2">
    <name type="scientific">Ascobolus immersus RN42</name>
    <dbReference type="NCBI Taxonomy" id="1160509"/>
    <lineage>
        <taxon>Eukaryota</taxon>
        <taxon>Fungi</taxon>
        <taxon>Dikarya</taxon>
        <taxon>Ascomycota</taxon>
        <taxon>Pezizomycotina</taxon>
        <taxon>Pezizomycetes</taxon>
        <taxon>Pezizales</taxon>
        <taxon>Ascobolaceae</taxon>
        <taxon>Ascobolus</taxon>
    </lineage>
</organism>
<name>A0A3N4HWX3_ASCIM</name>
<evidence type="ECO:0000313" key="1">
    <source>
        <dbReference type="EMBL" id="RPA78362.1"/>
    </source>
</evidence>
<evidence type="ECO:0000313" key="2">
    <source>
        <dbReference type="Proteomes" id="UP000275078"/>
    </source>
</evidence>
<gene>
    <name evidence="1" type="ORF">BJ508DRAFT_378352</name>
</gene>
<reference evidence="1 2" key="1">
    <citation type="journal article" date="2018" name="Nat. Ecol. Evol.">
        <title>Pezizomycetes genomes reveal the molecular basis of ectomycorrhizal truffle lifestyle.</title>
        <authorList>
            <person name="Murat C."/>
            <person name="Payen T."/>
            <person name="Noel B."/>
            <person name="Kuo A."/>
            <person name="Morin E."/>
            <person name="Chen J."/>
            <person name="Kohler A."/>
            <person name="Krizsan K."/>
            <person name="Balestrini R."/>
            <person name="Da Silva C."/>
            <person name="Montanini B."/>
            <person name="Hainaut M."/>
            <person name="Levati E."/>
            <person name="Barry K.W."/>
            <person name="Belfiori B."/>
            <person name="Cichocki N."/>
            <person name="Clum A."/>
            <person name="Dockter R.B."/>
            <person name="Fauchery L."/>
            <person name="Guy J."/>
            <person name="Iotti M."/>
            <person name="Le Tacon F."/>
            <person name="Lindquist E.A."/>
            <person name="Lipzen A."/>
            <person name="Malagnac F."/>
            <person name="Mello A."/>
            <person name="Molinier V."/>
            <person name="Miyauchi S."/>
            <person name="Poulain J."/>
            <person name="Riccioni C."/>
            <person name="Rubini A."/>
            <person name="Sitrit Y."/>
            <person name="Splivallo R."/>
            <person name="Traeger S."/>
            <person name="Wang M."/>
            <person name="Zifcakova L."/>
            <person name="Wipf D."/>
            <person name="Zambonelli A."/>
            <person name="Paolocci F."/>
            <person name="Nowrousian M."/>
            <person name="Ottonello S."/>
            <person name="Baldrian P."/>
            <person name="Spatafora J.W."/>
            <person name="Henrissat B."/>
            <person name="Nagy L.G."/>
            <person name="Aury J.M."/>
            <person name="Wincker P."/>
            <person name="Grigoriev I.V."/>
            <person name="Bonfante P."/>
            <person name="Martin F.M."/>
        </authorList>
    </citation>
    <scope>NUCLEOTIDE SEQUENCE [LARGE SCALE GENOMIC DNA]</scope>
    <source>
        <strain evidence="1 2">RN42</strain>
    </source>
</reference>
<dbReference type="EMBL" id="ML119712">
    <property type="protein sequence ID" value="RPA78362.1"/>
    <property type="molecule type" value="Genomic_DNA"/>
</dbReference>
<protein>
    <recommendedName>
        <fullName evidence="3">F-box domain-containing protein</fullName>
    </recommendedName>
</protein>
<proteinExistence type="predicted"/>
<dbReference type="AlphaFoldDB" id="A0A3N4HWX3"/>
<keyword evidence="2" id="KW-1185">Reference proteome</keyword>
<dbReference type="Proteomes" id="UP000275078">
    <property type="component" value="Unassembled WGS sequence"/>
</dbReference>